<evidence type="ECO:0000256" key="1">
    <source>
        <dbReference type="SAM" id="MobiDB-lite"/>
    </source>
</evidence>
<dbReference type="RefSeq" id="WP_184214521.1">
    <property type="nucleotide sequence ID" value="NZ_JACHIP010000002.1"/>
</dbReference>
<evidence type="ECO:0000313" key="3">
    <source>
        <dbReference type="EMBL" id="MBB5056532.1"/>
    </source>
</evidence>
<evidence type="ECO:0000313" key="4">
    <source>
        <dbReference type="Proteomes" id="UP000540989"/>
    </source>
</evidence>
<comment type="caution">
    <text evidence="3">The sequence shown here is derived from an EMBL/GenBank/DDBJ whole genome shotgun (WGS) entry which is preliminary data.</text>
</comment>
<dbReference type="Proteomes" id="UP000540989">
    <property type="component" value="Unassembled WGS sequence"/>
</dbReference>
<sequence length="258" mass="27982">MRPKSMLLALFLATTGAAVAQDPFVGTWVYSSQKSPKPTITYGIKDLGGDRYALTGSTGETTEIKADGVSIKSPSGATVSFKKVNDHTWQMDRVQGQTMVRTYTVSADDKNLVLLDVFTGPDGGHEKTTTTYARTGPGKSIYGEWKSISLEEEVSGEQSFTIEPYGKTGITITSAANKHRTDLELDGVQHPDKNSESAKVETTSGSRVSARHIHMEDQVNGKPDSAEEYEVSEDGKTLTMVSTALKTSAKFTTVWDKK</sequence>
<keyword evidence="2" id="KW-0732">Signal</keyword>
<gene>
    <name evidence="3" type="ORF">HDF16_001217</name>
</gene>
<keyword evidence="4" id="KW-1185">Reference proteome</keyword>
<organism evidence="3 4">
    <name type="scientific">Granulicella aggregans</name>
    <dbReference type="NCBI Taxonomy" id="474949"/>
    <lineage>
        <taxon>Bacteria</taxon>
        <taxon>Pseudomonadati</taxon>
        <taxon>Acidobacteriota</taxon>
        <taxon>Terriglobia</taxon>
        <taxon>Terriglobales</taxon>
        <taxon>Acidobacteriaceae</taxon>
        <taxon>Granulicella</taxon>
    </lineage>
</organism>
<feature type="chain" id="PRO_5031131069" description="Lipocalin-like protein" evidence="2">
    <location>
        <begin position="21"/>
        <end position="258"/>
    </location>
</feature>
<accession>A0A7W7ZB54</accession>
<dbReference type="EMBL" id="JACHIP010000002">
    <property type="protein sequence ID" value="MBB5056532.1"/>
    <property type="molecule type" value="Genomic_DNA"/>
</dbReference>
<protein>
    <recommendedName>
        <fullName evidence="5">Lipocalin-like protein</fullName>
    </recommendedName>
</protein>
<reference evidence="3 4" key="1">
    <citation type="submission" date="2020-08" db="EMBL/GenBank/DDBJ databases">
        <title>Genomic Encyclopedia of Type Strains, Phase IV (KMG-V): Genome sequencing to study the core and pangenomes of soil and plant-associated prokaryotes.</title>
        <authorList>
            <person name="Whitman W."/>
        </authorList>
    </citation>
    <scope>NUCLEOTIDE SEQUENCE [LARGE SCALE GENOMIC DNA]</scope>
    <source>
        <strain evidence="3 4">M8UP14</strain>
    </source>
</reference>
<feature type="signal peptide" evidence="2">
    <location>
        <begin position="1"/>
        <end position="20"/>
    </location>
</feature>
<proteinExistence type="predicted"/>
<evidence type="ECO:0008006" key="5">
    <source>
        <dbReference type="Google" id="ProtNLM"/>
    </source>
</evidence>
<feature type="compositionally biased region" description="Basic and acidic residues" evidence="1">
    <location>
        <begin position="188"/>
        <end position="199"/>
    </location>
</feature>
<feature type="region of interest" description="Disordered" evidence="1">
    <location>
        <begin position="188"/>
        <end position="209"/>
    </location>
</feature>
<name>A0A7W7ZB54_9BACT</name>
<evidence type="ECO:0000256" key="2">
    <source>
        <dbReference type="SAM" id="SignalP"/>
    </source>
</evidence>
<dbReference type="AlphaFoldDB" id="A0A7W7ZB54"/>